<organism evidence="1 2">
    <name type="scientific">Ancylostoma ceylanicum</name>
    <dbReference type="NCBI Taxonomy" id="53326"/>
    <lineage>
        <taxon>Eukaryota</taxon>
        <taxon>Metazoa</taxon>
        <taxon>Ecdysozoa</taxon>
        <taxon>Nematoda</taxon>
        <taxon>Chromadorea</taxon>
        <taxon>Rhabditida</taxon>
        <taxon>Rhabditina</taxon>
        <taxon>Rhabditomorpha</taxon>
        <taxon>Strongyloidea</taxon>
        <taxon>Ancylostomatidae</taxon>
        <taxon>Ancylostomatinae</taxon>
        <taxon>Ancylostoma</taxon>
    </lineage>
</organism>
<proteinExistence type="predicted"/>
<protein>
    <submittedName>
        <fullName evidence="1">Uncharacterized protein</fullName>
    </submittedName>
</protein>
<comment type="caution">
    <text evidence="1">The sequence shown here is derived from an EMBL/GenBank/DDBJ whole genome shotgun (WGS) entry which is preliminary data.</text>
</comment>
<name>A0A016RSA3_9BILA</name>
<dbReference type="AlphaFoldDB" id="A0A016RSA3"/>
<dbReference type="Proteomes" id="UP000024635">
    <property type="component" value="Unassembled WGS sequence"/>
</dbReference>
<accession>A0A016RSA3</accession>
<dbReference type="EMBL" id="JARK01001726">
    <property type="protein sequence ID" value="EYB81193.1"/>
    <property type="molecule type" value="Genomic_DNA"/>
</dbReference>
<gene>
    <name evidence="1" type="primary">Acey_s0390.g560</name>
    <name evidence="1" type="ORF">Y032_0390g560</name>
</gene>
<evidence type="ECO:0000313" key="2">
    <source>
        <dbReference type="Proteomes" id="UP000024635"/>
    </source>
</evidence>
<sequence>MFNCSPNVPVKIFPTKHMAPFAFVFISFPSEYDFNLGCFSTLALYPLLLHANPNEKNSIPVPHRDWSGLLSCFSSTLIPMRRTAFRFLIAIGLVCSLVLADKAADLLKGASHKDNETVVGNASETIHAKNSTKIGTGPCFNLVSVAVPLAIYFLL</sequence>
<keyword evidence="2" id="KW-1185">Reference proteome</keyword>
<reference evidence="2" key="1">
    <citation type="journal article" date="2015" name="Nat. Genet.">
        <title>The genome and transcriptome of the zoonotic hookworm Ancylostoma ceylanicum identify infection-specific gene families.</title>
        <authorList>
            <person name="Schwarz E.M."/>
            <person name="Hu Y."/>
            <person name="Antoshechkin I."/>
            <person name="Miller M.M."/>
            <person name="Sternberg P.W."/>
            <person name="Aroian R.V."/>
        </authorList>
    </citation>
    <scope>NUCLEOTIDE SEQUENCE</scope>
    <source>
        <strain evidence="2">HY135</strain>
    </source>
</reference>
<evidence type="ECO:0000313" key="1">
    <source>
        <dbReference type="EMBL" id="EYB81193.1"/>
    </source>
</evidence>